<dbReference type="Proteomes" id="UP001607302">
    <property type="component" value="Unassembled WGS sequence"/>
</dbReference>
<protein>
    <submittedName>
        <fullName evidence="6">Histone-lysine N-methyltransferase SMYD3 isoform X1</fullName>
    </submittedName>
</protein>
<evidence type="ECO:0000256" key="2">
    <source>
        <dbReference type="ARBA" id="ARBA00022771"/>
    </source>
</evidence>
<evidence type="ECO:0000259" key="5">
    <source>
        <dbReference type="PROSITE" id="PS50865"/>
    </source>
</evidence>
<dbReference type="SUPFAM" id="SSF82199">
    <property type="entry name" value="SET domain"/>
    <property type="match status" value="1"/>
</dbReference>
<keyword evidence="3" id="KW-0862">Zinc</keyword>
<dbReference type="AlphaFoldDB" id="A0ABD2A8M4"/>
<dbReference type="EMBL" id="JAUDFV010000153">
    <property type="protein sequence ID" value="KAL2716966.1"/>
    <property type="molecule type" value="Genomic_DNA"/>
</dbReference>
<gene>
    <name evidence="6" type="ORF">V1478_012666</name>
</gene>
<organism evidence="6 7">
    <name type="scientific">Vespula squamosa</name>
    <name type="common">Southern yellow jacket</name>
    <name type="synonym">Wasp</name>
    <dbReference type="NCBI Taxonomy" id="30214"/>
    <lineage>
        <taxon>Eukaryota</taxon>
        <taxon>Metazoa</taxon>
        <taxon>Ecdysozoa</taxon>
        <taxon>Arthropoda</taxon>
        <taxon>Hexapoda</taxon>
        <taxon>Insecta</taxon>
        <taxon>Pterygota</taxon>
        <taxon>Neoptera</taxon>
        <taxon>Endopterygota</taxon>
        <taxon>Hymenoptera</taxon>
        <taxon>Apocrita</taxon>
        <taxon>Aculeata</taxon>
        <taxon>Vespoidea</taxon>
        <taxon>Vespidae</taxon>
        <taxon>Vespinae</taxon>
        <taxon>Vespula</taxon>
    </lineage>
</organism>
<evidence type="ECO:0000313" key="6">
    <source>
        <dbReference type="EMBL" id="KAL2716966.1"/>
    </source>
</evidence>
<sequence>MRIKNMYNRDFVSAGTTILTSKPFAYVLRSLLRNERCDYCLQSGKLFKCSVCQYVYYCNRICQKEAWSIHKIECPNLKKISPKIIPDAARLMARIIIKLHQGGGEEMGYYSETNYRKFKDLMSHYSDIKKDVKRMEHFTSLCGVLFEFLGNVPIPNSAELMGIYGRICINSFNILDPDMNSIGVGIYLAPSVIDHSCKPNAVAVFEGTTIIIRTLEDLPCLNWSQIKISYIDLLNSTKDRCEELQNSYYFLCDCQRCMQPEPMAIAAACPKTSCTYPNSFNATICKKCNAKFPPNFKETFNEVTEFTAHHLQDMKNMAYLDKQEGVLHTFNIQYVRTLEAAFDASVNLNSWEEAEHYGKRLIPGYLLYYGEIHPLTGLLYLMTGKIQLHLNKAKQAYDTLRKAHSVLTITHGERHSLLSENLKPLLYQAMNVVKDFKIFSNNKLLYYITAVHLKQLKLVFNNYTISKFCDWLTLIAEYELTLSYSQLFYRKKRIVAYVTSHLARASGKLEILLSNNIVTVTVTVIVTGILITTAAREPFIYGLLLCCDESLFHPSTVGTSNEITVGKSPAGVVDTWLSYRIKESAQNKGGLSYYCLWRSQVLFLYTITKEQKSLFLVLLFYGCPRLAWDVTHDLTIYDLYDIYYTTGQFTRPYFLMKT</sequence>
<dbReference type="PROSITE" id="PS50865">
    <property type="entry name" value="ZF_MYND_2"/>
    <property type="match status" value="1"/>
</dbReference>
<keyword evidence="7" id="KW-1185">Reference proteome</keyword>
<dbReference type="InterPro" id="IPR002893">
    <property type="entry name" value="Znf_MYND"/>
</dbReference>
<dbReference type="InterPro" id="IPR046341">
    <property type="entry name" value="SET_dom_sf"/>
</dbReference>
<keyword evidence="2 4" id="KW-0863">Zinc-finger</keyword>
<dbReference type="InterPro" id="IPR011990">
    <property type="entry name" value="TPR-like_helical_dom_sf"/>
</dbReference>
<feature type="domain" description="MYND-type" evidence="5">
    <location>
        <begin position="37"/>
        <end position="74"/>
    </location>
</feature>
<dbReference type="PROSITE" id="PS01360">
    <property type="entry name" value="ZF_MYND_1"/>
    <property type="match status" value="1"/>
</dbReference>
<accession>A0ABD2A8M4</accession>
<dbReference type="Gene3D" id="1.25.40.970">
    <property type="match status" value="1"/>
</dbReference>
<dbReference type="SUPFAM" id="SSF144232">
    <property type="entry name" value="HIT/MYND zinc finger-like"/>
    <property type="match status" value="1"/>
</dbReference>
<evidence type="ECO:0000313" key="7">
    <source>
        <dbReference type="Proteomes" id="UP001607302"/>
    </source>
</evidence>
<proteinExistence type="predicted"/>
<dbReference type="PANTHER" id="PTHR12197">
    <property type="entry name" value="HISTONE-LYSINE N-METHYLTRANSFERASE SMYD"/>
    <property type="match status" value="1"/>
</dbReference>
<dbReference type="Gene3D" id="1.25.40.10">
    <property type="entry name" value="Tetratricopeptide repeat domain"/>
    <property type="match status" value="1"/>
</dbReference>
<evidence type="ECO:0000256" key="3">
    <source>
        <dbReference type="ARBA" id="ARBA00022833"/>
    </source>
</evidence>
<keyword evidence="1" id="KW-0479">Metal-binding</keyword>
<dbReference type="Gene3D" id="1.10.220.160">
    <property type="match status" value="1"/>
</dbReference>
<reference evidence="6 7" key="1">
    <citation type="journal article" date="2024" name="Ann. Entomol. Soc. Am.">
        <title>Genomic analyses of the southern and eastern yellowjacket wasps (Hymenoptera: Vespidae) reveal evolutionary signatures of social life.</title>
        <authorList>
            <person name="Catto M.A."/>
            <person name="Caine P.B."/>
            <person name="Orr S.E."/>
            <person name="Hunt B.G."/>
            <person name="Goodisman M.A.D."/>
        </authorList>
    </citation>
    <scope>NUCLEOTIDE SEQUENCE [LARGE SCALE GENOMIC DNA]</scope>
    <source>
        <strain evidence="6">233</strain>
        <tissue evidence="6">Head and thorax</tissue>
    </source>
</reference>
<dbReference type="Pfam" id="PF01753">
    <property type="entry name" value="zf-MYND"/>
    <property type="match status" value="1"/>
</dbReference>
<dbReference type="Gene3D" id="6.10.140.2220">
    <property type="match status" value="1"/>
</dbReference>
<name>A0ABD2A8M4_VESSQ</name>
<evidence type="ECO:0000256" key="1">
    <source>
        <dbReference type="ARBA" id="ARBA00022723"/>
    </source>
</evidence>
<comment type="caution">
    <text evidence="6">The sequence shown here is derived from an EMBL/GenBank/DDBJ whole genome shotgun (WGS) entry which is preliminary data.</text>
</comment>
<dbReference type="PANTHER" id="PTHR12197:SF251">
    <property type="entry name" value="EG:BACR7C10.4 PROTEIN"/>
    <property type="match status" value="1"/>
</dbReference>
<dbReference type="InterPro" id="IPR050869">
    <property type="entry name" value="H3K4_H4K5_MeTrfase"/>
</dbReference>
<evidence type="ECO:0000256" key="4">
    <source>
        <dbReference type="PROSITE-ProRule" id="PRU00134"/>
    </source>
</evidence>
<dbReference type="Gene3D" id="2.170.270.10">
    <property type="entry name" value="SET domain"/>
    <property type="match status" value="1"/>
</dbReference>
<dbReference type="GO" id="GO:0008270">
    <property type="term" value="F:zinc ion binding"/>
    <property type="evidence" value="ECO:0007669"/>
    <property type="project" value="UniProtKB-KW"/>
</dbReference>